<dbReference type="InterPro" id="IPR008889">
    <property type="entry name" value="VQ"/>
</dbReference>
<protein>
    <recommendedName>
        <fullName evidence="3">VQ domain-containing protein</fullName>
    </recommendedName>
</protein>
<comment type="caution">
    <text evidence="4">The sequence shown here is derived from an EMBL/GenBank/DDBJ whole genome shotgun (WGS) entry which is preliminary data.</text>
</comment>
<keyword evidence="2" id="KW-1133">Transmembrane helix</keyword>
<dbReference type="Pfam" id="PF05678">
    <property type="entry name" value="VQ"/>
    <property type="match status" value="1"/>
</dbReference>
<sequence>MATRGLVAVFPPAFPFPGHIATEQSPFISHGTTKSRSRRNRELKRRRKQMDSSSGKSNSNPYLAVNRLGKIIQKHSFSSSSSSSSSFLPTPPPPPPQQQQQRVYTISKRDFRSVVQQLTAASTPAEMVLWEITLATAYFLGLTRTYRVALKAQRRLISPRHPNLRQFVHSVLTFEFLFLFYTASLDIVFLILILPFLQSLDCSRMQLQDDDDFPEEEFPLRVRTVFDVAVKVHQNIQKQDLAAGKNLGNWILRYLDKAKPSSQIIARAGKPQTTSPSIPRHAMIPTYRLRTQRSITRITDQVRRGRLFFTPWGFRMRAFPTIAMMMHPMNPVGWHGQYRHVSSVPSNLGAFEHGEIGRRFEGVFRKDIAQWMMQ</sequence>
<evidence type="ECO:0000256" key="1">
    <source>
        <dbReference type="SAM" id="MobiDB-lite"/>
    </source>
</evidence>
<reference evidence="4 5" key="1">
    <citation type="submission" date="2020-08" db="EMBL/GenBank/DDBJ databases">
        <title>Plant Genome Project.</title>
        <authorList>
            <person name="Zhang R.-G."/>
        </authorList>
    </citation>
    <scope>NUCLEOTIDE SEQUENCE [LARGE SCALE GENOMIC DNA]</scope>
    <source>
        <tissue evidence="4">Rhizome</tissue>
    </source>
</reference>
<name>A0A8J5M4K7_ZINOF</name>
<accession>A0A8J5M4K7</accession>
<dbReference type="EMBL" id="JACMSC010000002">
    <property type="protein sequence ID" value="KAG6531988.1"/>
    <property type="molecule type" value="Genomic_DNA"/>
</dbReference>
<dbReference type="PANTHER" id="PTHR35998">
    <property type="entry name" value="OS02G0127900 PROTEIN"/>
    <property type="match status" value="1"/>
</dbReference>
<proteinExistence type="predicted"/>
<feature type="compositionally biased region" description="Low complexity" evidence="1">
    <location>
        <begin position="77"/>
        <end position="88"/>
    </location>
</feature>
<evidence type="ECO:0000256" key="2">
    <source>
        <dbReference type="SAM" id="Phobius"/>
    </source>
</evidence>
<dbReference type="AlphaFoldDB" id="A0A8J5M4K7"/>
<evidence type="ECO:0000313" key="5">
    <source>
        <dbReference type="Proteomes" id="UP000734854"/>
    </source>
</evidence>
<feature type="compositionally biased region" description="Polar residues" evidence="1">
    <location>
        <begin position="22"/>
        <end position="32"/>
    </location>
</feature>
<keyword evidence="2" id="KW-0812">Transmembrane</keyword>
<feature type="compositionally biased region" description="Basic residues" evidence="1">
    <location>
        <begin position="33"/>
        <end position="48"/>
    </location>
</feature>
<feature type="transmembrane region" description="Helical" evidence="2">
    <location>
        <begin position="167"/>
        <end position="197"/>
    </location>
</feature>
<evidence type="ECO:0000259" key="3">
    <source>
        <dbReference type="Pfam" id="PF05678"/>
    </source>
</evidence>
<feature type="region of interest" description="Disordered" evidence="1">
    <location>
        <begin position="21"/>
        <end position="62"/>
    </location>
</feature>
<feature type="compositionally biased region" description="Polar residues" evidence="1">
    <location>
        <begin position="51"/>
        <end position="61"/>
    </location>
</feature>
<gene>
    <name evidence="4" type="ORF">ZIOFF_005825</name>
</gene>
<keyword evidence="2" id="KW-0472">Membrane</keyword>
<feature type="domain" description="VQ" evidence="3">
    <location>
        <begin position="103"/>
        <end position="119"/>
    </location>
</feature>
<organism evidence="4 5">
    <name type="scientific">Zingiber officinale</name>
    <name type="common">Ginger</name>
    <name type="synonym">Amomum zingiber</name>
    <dbReference type="NCBI Taxonomy" id="94328"/>
    <lineage>
        <taxon>Eukaryota</taxon>
        <taxon>Viridiplantae</taxon>
        <taxon>Streptophyta</taxon>
        <taxon>Embryophyta</taxon>
        <taxon>Tracheophyta</taxon>
        <taxon>Spermatophyta</taxon>
        <taxon>Magnoliopsida</taxon>
        <taxon>Liliopsida</taxon>
        <taxon>Zingiberales</taxon>
        <taxon>Zingiberaceae</taxon>
        <taxon>Zingiber</taxon>
    </lineage>
</organism>
<dbReference type="Proteomes" id="UP000734854">
    <property type="component" value="Unassembled WGS sequence"/>
</dbReference>
<feature type="region of interest" description="Disordered" evidence="1">
    <location>
        <begin position="77"/>
        <end position="101"/>
    </location>
</feature>
<keyword evidence="5" id="KW-1185">Reference proteome</keyword>
<feature type="transmembrane region" description="Helical" evidence="2">
    <location>
        <begin position="127"/>
        <end position="146"/>
    </location>
</feature>
<evidence type="ECO:0000313" key="4">
    <source>
        <dbReference type="EMBL" id="KAG6531988.1"/>
    </source>
</evidence>
<dbReference type="PANTHER" id="PTHR35998:SF1">
    <property type="entry name" value="OS02G0127900 PROTEIN"/>
    <property type="match status" value="1"/>
</dbReference>